<keyword evidence="4" id="KW-1185">Reference proteome</keyword>
<evidence type="ECO:0000256" key="2">
    <source>
        <dbReference type="SAM" id="SignalP"/>
    </source>
</evidence>
<dbReference type="RefSeq" id="WP_142550888.1">
    <property type="nucleotide sequence ID" value="NZ_VIFX01000004.1"/>
</dbReference>
<protein>
    <submittedName>
        <fullName evidence="3">Uncharacterized protein</fullName>
    </submittedName>
</protein>
<reference evidence="3 4" key="1">
    <citation type="submission" date="2018-10" db="EMBL/GenBank/DDBJ databases">
        <title>Draft genome of Mycobacterium hodleri strain B.</title>
        <authorList>
            <person name="Amande T.J."/>
            <person name="Mcgenity T.J."/>
        </authorList>
    </citation>
    <scope>NUCLEOTIDE SEQUENCE [LARGE SCALE GENOMIC DNA]</scope>
    <source>
        <strain evidence="3 4">B</strain>
    </source>
</reference>
<feature type="signal peptide" evidence="2">
    <location>
        <begin position="1"/>
        <end position="20"/>
    </location>
</feature>
<evidence type="ECO:0000313" key="4">
    <source>
        <dbReference type="Proteomes" id="UP000315759"/>
    </source>
</evidence>
<comment type="caution">
    <text evidence="3">The sequence shown here is derived from an EMBL/GenBank/DDBJ whole genome shotgun (WGS) entry which is preliminary data.</text>
</comment>
<proteinExistence type="predicted"/>
<organism evidence="3 4">
    <name type="scientific">Mycolicibacterium hodleri</name>
    <dbReference type="NCBI Taxonomy" id="49897"/>
    <lineage>
        <taxon>Bacteria</taxon>
        <taxon>Bacillati</taxon>
        <taxon>Actinomycetota</taxon>
        <taxon>Actinomycetes</taxon>
        <taxon>Mycobacteriales</taxon>
        <taxon>Mycobacteriaceae</taxon>
        <taxon>Mycolicibacterium</taxon>
    </lineage>
</organism>
<gene>
    <name evidence="3" type="ORF">D8S82_04340</name>
</gene>
<name>A0A544W6H6_9MYCO</name>
<accession>A0A544W6H6</accession>
<keyword evidence="1" id="KW-0812">Transmembrane</keyword>
<evidence type="ECO:0000313" key="3">
    <source>
        <dbReference type="EMBL" id="TQR87844.1"/>
    </source>
</evidence>
<keyword evidence="2" id="KW-0732">Signal</keyword>
<feature type="chain" id="PRO_5021953399" evidence="2">
    <location>
        <begin position="21"/>
        <end position="284"/>
    </location>
</feature>
<feature type="transmembrane region" description="Helical" evidence="1">
    <location>
        <begin position="202"/>
        <end position="221"/>
    </location>
</feature>
<evidence type="ECO:0000256" key="1">
    <source>
        <dbReference type="SAM" id="Phobius"/>
    </source>
</evidence>
<keyword evidence="1" id="KW-1133">Transmembrane helix</keyword>
<feature type="transmembrane region" description="Helical" evidence="1">
    <location>
        <begin position="173"/>
        <end position="195"/>
    </location>
</feature>
<feature type="transmembrane region" description="Helical" evidence="1">
    <location>
        <begin position="256"/>
        <end position="281"/>
    </location>
</feature>
<sequence length="284" mass="29588">MRLLAAFLLWVLATVTLAVAVPATWAQHNLVDRDGYSALATSAAKDPAVQQAMAAALTSQLMTLSANAGYSSADVNETLLNGAARAYTSGDAFPGQFALANQVAHRWLFTDSVGVSDASGRWEIDLSPMLADSSFQQTLADYGIKAPETLQIPLTENISQSLRPGKFREVAKWGPWVSVGSAILAGVFALLTLAVAKRRGKALGALGVSGLVVGAAGWAGIEVGRRYVDDGLAATSDDVRNVAGAMVDHAIGSLHLWLNLTIAAGAALVLFGVLVSMLGGLRRT</sequence>
<dbReference type="AlphaFoldDB" id="A0A544W6H6"/>
<dbReference type="Proteomes" id="UP000315759">
    <property type="component" value="Unassembled WGS sequence"/>
</dbReference>
<keyword evidence="1" id="KW-0472">Membrane</keyword>
<dbReference type="EMBL" id="VIFX01000004">
    <property type="protein sequence ID" value="TQR87844.1"/>
    <property type="molecule type" value="Genomic_DNA"/>
</dbReference>